<evidence type="ECO:0000313" key="2">
    <source>
        <dbReference type="Proteomes" id="UP000299102"/>
    </source>
</evidence>
<proteinExistence type="predicted"/>
<keyword evidence="2" id="KW-1185">Reference proteome</keyword>
<gene>
    <name evidence="1" type="ORF">EVAR_71100_1</name>
</gene>
<evidence type="ECO:0000313" key="1">
    <source>
        <dbReference type="EMBL" id="GBP07134.1"/>
    </source>
</evidence>
<name>A0A4C1SZ06_EUMVA</name>
<comment type="caution">
    <text evidence="1">The sequence shown here is derived from an EMBL/GenBank/DDBJ whole genome shotgun (WGS) entry which is preliminary data.</text>
</comment>
<dbReference type="EMBL" id="BGZK01004140">
    <property type="protein sequence ID" value="GBP07134.1"/>
    <property type="molecule type" value="Genomic_DNA"/>
</dbReference>
<dbReference type="AlphaFoldDB" id="A0A4C1SZ06"/>
<dbReference type="Proteomes" id="UP000299102">
    <property type="component" value="Unassembled WGS sequence"/>
</dbReference>
<reference evidence="1 2" key="1">
    <citation type="journal article" date="2019" name="Commun. Biol.">
        <title>The bagworm genome reveals a unique fibroin gene that provides high tensile strength.</title>
        <authorList>
            <person name="Kono N."/>
            <person name="Nakamura H."/>
            <person name="Ohtoshi R."/>
            <person name="Tomita M."/>
            <person name="Numata K."/>
            <person name="Arakawa K."/>
        </authorList>
    </citation>
    <scope>NUCLEOTIDE SEQUENCE [LARGE SCALE GENOMIC DNA]</scope>
</reference>
<organism evidence="1 2">
    <name type="scientific">Eumeta variegata</name>
    <name type="common">Bagworm moth</name>
    <name type="synonym">Eumeta japonica</name>
    <dbReference type="NCBI Taxonomy" id="151549"/>
    <lineage>
        <taxon>Eukaryota</taxon>
        <taxon>Metazoa</taxon>
        <taxon>Ecdysozoa</taxon>
        <taxon>Arthropoda</taxon>
        <taxon>Hexapoda</taxon>
        <taxon>Insecta</taxon>
        <taxon>Pterygota</taxon>
        <taxon>Neoptera</taxon>
        <taxon>Endopterygota</taxon>
        <taxon>Lepidoptera</taxon>
        <taxon>Glossata</taxon>
        <taxon>Ditrysia</taxon>
        <taxon>Tineoidea</taxon>
        <taxon>Psychidae</taxon>
        <taxon>Oiketicinae</taxon>
        <taxon>Eumeta</taxon>
    </lineage>
</organism>
<sequence>MDGMNPFGGHTESRVKSIEPKQDAVAFVGWLKRWVVRQLMKVVTWTVCHMDDSGPDRGLKGILKQQPKQLIEHDTKRQQQLLQQHLTVPVALPSLSHCGQ</sequence>
<accession>A0A4C1SZ06</accession>
<protein>
    <submittedName>
        <fullName evidence="1">Uncharacterized protein</fullName>
    </submittedName>
</protein>